<accession>A0A328P628</accession>
<dbReference type="InterPro" id="IPR038987">
    <property type="entry name" value="MoeA-like"/>
</dbReference>
<dbReference type="GO" id="GO:0006777">
    <property type="term" value="P:Mo-molybdopterin cofactor biosynthetic process"/>
    <property type="evidence" value="ECO:0007669"/>
    <property type="project" value="UniProtKB-UniRule"/>
</dbReference>
<dbReference type="NCBIfam" id="NF045515">
    <property type="entry name" value="Glp_gephyrin"/>
    <property type="match status" value="1"/>
</dbReference>
<dbReference type="PANTHER" id="PTHR10192">
    <property type="entry name" value="MOLYBDOPTERIN BIOSYNTHESIS PROTEIN"/>
    <property type="match status" value="1"/>
</dbReference>
<dbReference type="SMART" id="SM00852">
    <property type="entry name" value="MoCF_biosynth"/>
    <property type="match status" value="1"/>
</dbReference>
<dbReference type="GO" id="GO:0046872">
    <property type="term" value="F:metal ion binding"/>
    <property type="evidence" value="ECO:0007669"/>
    <property type="project" value="UniProtKB-UniRule"/>
</dbReference>
<comment type="catalytic activity">
    <reaction evidence="5">
        <text>adenylyl-molybdopterin + molybdate = Mo-molybdopterin + AMP + H(+)</text>
        <dbReference type="Rhea" id="RHEA:35047"/>
        <dbReference type="ChEBI" id="CHEBI:15378"/>
        <dbReference type="ChEBI" id="CHEBI:36264"/>
        <dbReference type="ChEBI" id="CHEBI:62727"/>
        <dbReference type="ChEBI" id="CHEBI:71302"/>
        <dbReference type="ChEBI" id="CHEBI:456215"/>
        <dbReference type="EC" id="2.10.1.1"/>
    </reaction>
</comment>
<dbReference type="InterPro" id="IPR005110">
    <property type="entry name" value="MoeA_linker/N"/>
</dbReference>
<comment type="pathway">
    <text evidence="2 6">Cofactor biosynthesis; molybdopterin biosynthesis.</text>
</comment>
<keyword evidence="6 8" id="KW-0808">Transferase</keyword>
<dbReference type="Gene3D" id="3.90.105.10">
    <property type="entry name" value="Molybdopterin biosynthesis moea protein, domain 2"/>
    <property type="match status" value="1"/>
</dbReference>
<dbReference type="Pfam" id="PF03453">
    <property type="entry name" value="MoeA_N"/>
    <property type="match status" value="1"/>
</dbReference>
<evidence type="ECO:0000256" key="4">
    <source>
        <dbReference type="ARBA" id="ARBA00023150"/>
    </source>
</evidence>
<dbReference type="GO" id="GO:0061599">
    <property type="term" value="F:molybdopterin molybdotransferase activity"/>
    <property type="evidence" value="ECO:0007669"/>
    <property type="project" value="UniProtKB-UniRule"/>
</dbReference>
<proteinExistence type="inferred from homology"/>
<evidence type="ECO:0000259" key="7">
    <source>
        <dbReference type="SMART" id="SM00852"/>
    </source>
</evidence>
<dbReference type="SUPFAM" id="SSF63867">
    <property type="entry name" value="MoeA C-terminal domain-like"/>
    <property type="match status" value="1"/>
</dbReference>
<dbReference type="EMBL" id="NFZS01000001">
    <property type="protein sequence ID" value="RAO77727.1"/>
    <property type="molecule type" value="Genomic_DNA"/>
</dbReference>
<dbReference type="InterPro" id="IPR036688">
    <property type="entry name" value="MoeA_C_domain_IV_sf"/>
</dbReference>
<dbReference type="SUPFAM" id="SSF53218">
    <property type="entry name" value="Molybdenum cofactor biosynthesis proteins"/>
    <property type="match status" value="1"/>
</dbReference>
<feature type="domain" description="MoaB/Mog" evidence="7">
    <location>
        <begin position="180"/>
        <end position="321"/>
    </location>
</feature>
<comment type="similarity">
    <text evidence="3 6">Belongs to the MoeA family.</text>
</comment>
<evidence type="ECO:0000256" key="2">
    <source>
        <dbReference type="ARBA" id="ARBA00005046"/>
    </source>
</evidence>
<dbReference type="EC" id="2.10.1.1" evidence="6"/>
<dbReference type="Proteomes" id="UP000248926">
    <property type="component" value="Unassembled WGS sequence"/>
</dbReference>
<dbReference type="InterPro" id="IPR036135">
    <property type="entry name" value="MoeA_linker/N_sf"/>
</dbReference>
<dbReference type="RefSeq" id="WP_111982109.1">
    <property type="nucleotide sequence ID" value="NZ_NFZS01000001.1"/>
</dbReference>
<dbReference type="PANTHER" id="PTHR10192:SF5">
    <property type="entry name" value="GEPHYRIN"/>
    <property type="match status" value="1"/>
</dbReference>
<dbReference type="SUPFAM" id="SSF63882">
    <property type="entry name" value="MoeA N-terminal region -like"/>
    <property type="match status" value="1"/>
</dbReference>
<dbReference type="AlphaFoldDB" id="A0A328P628"/>
<keyword evidence="6" id="KW-0500">Molybdenum</keyword>
<keyword evidence="6" id="KW-0479">Metal-binding</keyword>
<keyword evidence="4 6" id="KW-0501">Molybdenum cofactor biosynthesis</keyword>
<evidence type="ECO:0000256" key="1">
    <source>
        <dbReference type="ARBA" id="ARBA00002901"/>
    </source>
</evidence>
<sequence>MISYAQALERLCADVRPLAGEACPLSAASGRVLARDVASPMDLPSFDHAAMDGYALSAKGALEAGAEHDVGGSQAAGDATTGAHCGAWEIMTGAPLPDGLDTVVPVERTQLLSQDDDGMPARIRLLEPVEPGANVRLAGSDVARRAHVLPAGIRIEPAHVMLLAALGITHVEVVRTPRVAIVCTGKELQPDPTQPLAAGQIHNSNGPYLRAALAAMGVQVVSCETVDDTSDNYARAVQAACTAGVDLIVSTGAVSMGRYDFVPETLRGLGAEVLFHKVAMRPGKPLLAARMRGGALVLALPGTPMAVAVGLRFFTVPVLRAMQRLGSEPILHACLDTAQQPKQGLRHFLRATLFQDGEGRLHAVVQGPQHPFRIRPFAEADAWVVLPETAGDCPAGTLVQIVSMQATPAFPLTRMHASGAMA</sequence>
<keyword evidence="6" id="KW-0460">Magnesium</keyword>
<organism evidence="8 9">
    <name type="scientific">Dyella jiangningensis</name>
    <dbReference type="NCBI Taxonomy" id="1379159"/>
    <lineage>
        <taxon>Bacteria</taxon>
        <taxon>Pseudomonadati</taxon>
        <taxon>Pseudomonadota</taxon>
        <taxon>Gammaproteobacteria</taxon>
        <taxon>Lysobacterales</taxon>
        <taxon>Rhodanobacteraceae</taxon>
        <taxon>Dyella</taxon>
    </lineage>
</organism>
<dbReference type="InterPro" id="IPR036425">
    <property type="entry name" value="MoaB/Mog-like_dom_sf"/>
</dbReference>
<evidence type="ECO:0000256" key="3">
    <source>
        <dbReference type="ARBA" id="ARBA00010763"/>
    </source>
</evidence>
<comment type="cofactor">
    <cofactor evidence="6">
        <name>Mg(2+)</name>
        <dbReference type="ChEBI" id="CHEBI:18420"/>
    </cofactor>
</comment>
<dbReference type="GO" id="GO:0005829">
    <property type="term" value="C:cytosol"/>
    <property type="evidence" value="ECO:0007669"/>
    <property type="project" value="TreeGrafter"/>
</dbReference>
<evidence type="ECO:0000256" key="6">
    <source>
        <dbReference type="RuleBase" id="RU365090"/>
    </source>
</evidence>
<reference evidence="8 9" key="1">
    <citation type="journal article" date="2018" name="Genet. Mol. Biol.">
        <title>The genome sequence of Dyella jiangningensis FCAV SCS01 from a lignocellulose-decomposing microbial consortium metagenome reveals potential for biotechnological applications.</title>
        <authorList>
            <person name="Desiderato J.G."/>
            <person name="Alvarenga D.O."/>
            <person name="Constancio M.T.L."/>
            <person name="Alves L.M.C."/>
            <person name="Varani A.M."/>
        </authorList>
    </citation>
    <scope>NUCLEOTIDE SEQUENCE [LARGE SCALE GENOMIC DNA]</scope>
    <source>
        <strain evidence="8 9">FCAV SCS01</strain>
    </source>
</reference>
<evidence type="ECO:0000256" key="5">
    <source>
        <dbReference type="ARBA" id="ARBA00047317"/>
    </source>
</evidence>
<comment type="function">
    <text evidence="1 6">Catalyzes the insertion of molybdate into adenylated molybdopterin with the concomitant release of AMP.</text>
</comment>
<keyword evidence="9" id="KW-1185">Reference proteome</keyword>
<dbReference type="Gene3D" id="3.40.980.10">
    <property type="entry name" value="MoaB/Mog-like domain"/>
    <property type="match status" value="1"/>
</dbReference>
<dbReference type="Gene3D" id="2.170.190.11">
    <property type="entry name" value="Molybdopterin biosynthesis moea protein, domain 3"/>
    <property type="match status" value="1"/>
</dbReference>
<name>A0A328P628_9GAMM</name>
<dbReference type="InterPro" id="IPR005111">
    <property type="entry name" value="MoeA_C_domain_IV"/>
</dbReference>
<dbReference type="Pfam" id="PF00994">
    <property type="entry name" value="MoCF_biosynth"/>
    <property type="match status" value="1"/>
</dbReference>
<dbReference type="NCBIfam" id="TIGR00177">
    <property type="entry name" value="molyb_syn"/>
    <property type="match status" value="1"/>
</dbReference>
<dbReference type="UniPathway" id="UPA00344"/>
<gene>
    <name evidence="8" type="ORF">CA260_07660</name>
</gene>
<dbReference type="InterPro" id="IPR001453">
    <property type="entry name" value="MoaB/Mog_dom"/>
</dbReference>
<protein>
    <recommendedName>
        <fullName evidence="6">Molybdopterin molybdenumtransferase</fullName>
        <ecNumber evidence="6">2.10.1.1</ecNumber>
    </recommendedName>
</protein>
<evidence type="ECO:0000313" key="9">
    <source>
        <dbReference type="Proteomes" id="UP000248926"/>
    </source>
</evidence>
<dbReference type="OrthoDB" id="9804758at2"/>
<comment type="caution">
    <text evidence="8">The sequence shown here is derived from an EMBL/GenBank/DDBJ whole genome shotgun (WGS) entry which is preliminary data.</text>
</comment>
<dbReference type="Gene3D" id="2.40.340.10">
    <property type="entry name" value="MoeA, C-terminal, domain IV"/>
    <property type="match status" value="1"/>
</dbReference>
<dbReference type="Pfam" id="PF03454">
    <property type="entry name" value="MoeA_C"/>
    <property type="match status" value="1"/>
</dbReference>
<dbReference type="CDD" id="cd00887">
    <property type="entry name" value="MoeA"/>
    <property type="match status" value="1"/>
</dbReference>
<evidence type="ECO:0000313" key="8">
    <source>
        <dbReference type="EMBL" id="RAO77727.1"/>
    </source>
</evidence>